<sequence>MGFYKLKTLFCGQCKSYNSSICCSIMAHLGFPSFFSLLACWFFFTARCSTHGKVSCALSWQTDPIAAQDKTVLHDNGIFPDLAVSASSGPIRSEDGIGALMPWLDKLYMVSYLSSQNDGSRAGFYAIHPNFTKELLELHNSTYANRMIHRQTNRIIIGAWTVDLQGKIQVFKQLLNVRIGATAEHLEHPEDMIYHLSMDGPLYECRLSTMDCKKLFYLPDTLKMPKGEQPHFKAAHTMNGRLVVATNTFFKPDFMGKVQGGRLAEWEGPGHEWKILEETAFVEISGRRNFGSVIYAVGWDFRSVILKVYDGSWRTYRLPKASHAYDQAWQTEWPRIREVETERYLMDAHGMFYELSPLGWAESTWGIRPISQHLRMVPDFASYRGFLVMGGNQVSSVMDNNVITGQAQSGLWFGKTDDLWSFGKPQGWGAVWRNDTVFDQAVSDPYLMTGFDKKILHLILHDTEDKAVKFILQADITGTAGHRGMEDWVTVESFELPMSSGDRYNFNSRLLSDFSAHWVRLTAVCTHRETREPSSCTVTAYFYYT</sequence>
<dbReference type="AlphaFoldDB" id="A0AAE0ZAV8"/>
<accession>A0AAE0ZAV8</accession>
<keyword evidence="1" id="KW-0472">Membrane</keyword>
<gene>
    <name evidence="2" type="ORF">RRG08_002255</name>
</gene>
<comment type="caution">
    <text evidence="2">The sequence shown here is derived from an EMBL/GenBank/DDBJ whole genome shotgun (WGS) entry which is preliminary data.</text>
</comment>
<evidence type="ECO:0000256" key="1">
    <source>
        <dbReference type="SAM" id="Phobius"/>
    </source>
</evidence>
<keyword evidence="1" id="KW-0812">Transmembrane</keyword>
<dbReference type="Proteomes" id="UP001283361">
    <property type="component" value="Unassembled WGS sequence"/>
</dbReference>
<protein>
    <submittedName>
        <fullName evidence="2">Uncharacterized protein</fullName>
    </submittedName>
</protein>
<name>A0AAE0ZAV8_9GAST</name>
<feature type="transmembrane region" description="Helical" evidence="1">
    <location>
        <begin position="21"/>
        <end position="44"/>
    </location>
</feature>
<dbReference type="EMBL" id="JAWDGP010004263">
    <property type="protein sequence ID" value="KAK3766012.1"/>
    <property type="molecule type" value="Genomic_DNA"/>
</dbReference>
<reference evidence="2" key="1">
    <citation type="journal article" date="2023" name="G3 (Bethesda)">
        <title>A reference genome for the long-term kleptoplast-retaining sea slug Elysia crispata morphotype clarki.</title>
        <authorList>
            <person name="Eastman K.E."/>
            <person name="Pendleton A.L."/>
            <person name="Shaikh M.A."/>
            <person name="Suttiyut T."/>
            <person name="Ogas R."/>
            <person name="Tomko P."/>
            <person name="Gavelis G."/>
            <person name="Widhalm J.R."/>
            <person name="Wisecaver J.H."/>
        </authorList>
    </citation>
    <scope>NUCLEOTIDE SEQUENCE</scope>
    <source>
        <strain evidence="2">ECLA1</strain>
    </source>
</reference>
<keyword evidence="3" id="KW-1185">Reference proteome</keyword>
<evidence type="ECO:0000313" key="2">
    <source>
        <dbReference type="EMBL" id="KAK3766012.1"/>
    </source>
</evidence>
<evidence type="ECO:0000313" key="3">
    <source>
        <dbReference type="Proteomes" id="UP001283361"/>
    </source>
</evidence>
<proteinExistence type="predicted"/>
<organism evidence="2 3">
    <name type="scientific">Elysia crispata</name>
    <name type="common">lettuce slug</name>
    <dbReference type="NCBI Taxonomy" id="231223"/>
    <lineage>
        <taxon>Eukaryota</taxon>
        <taxon>Metazoa</taxon>
        <taxon>Spiralia</taxon>
        <taxon>Lophotrochozoa</taxon>
        <taxon>Mollusca</taxon>
        <taxon>Gastropoda</taxon>
        <taxon>Heterobranchia</taxon>
        <taxon>Euthyneura</taxon>
        <taxon>Panpulmonata</taxon>
        <taxon>Sacoglossa</taxon>
        <taxon>Placobranchoidea</taxon>
        <taxon>Plakobranchidae</taxon>
        <taxon>Elysia</taxon>
    </lineage>
</organism>
<keyword evidence="1" id="KW-1133">Transmembrane helix</keyword>